<comment type="caution">
    <text evidence="4">The sequence shown here is derived from an EMBL/GenBank/DDBJ whole genome shotgun (WGS) entry which is preliminary data.</text>
</comment>
<sequence>MLHSGHVAFFEEAASHGDLYVGLGSDRNIEQLKGRKTINTEQERLYMVKSLRHVKDAWINQGMGLLDFVEELESLRPDIFFVNEDGYTPDKKTLCGRLGIELKVSKRIPHDDLPARSTTALRQECRIPYRLDLAGGWLDQPYVSKFHPGPVITISIEPDFEFNDRSGMSSSTHKKAIELWHTDIPEDNHEKLAYSLFCVENPPGRKYVSGSQDAIGIVFPGINKLDYSREQYWPEKITPFTDEDTLKWLEQRLWFINLSPRESGYDVLSDTTITERGARELAEAAEGVWKAIQKKDIESFGQQFRRSFEAQISMFPNMVNEHILEQIKQYENRAMGWKISGAGGGGYLVLVSEKPVPNAMQIKIRRP</sequence>
<evidence type="ECO:0000313" key="4">
    <source>
        <dbReference type="EMBL" id="GET33747.1"/>
    </source>
</evidence>
<keyword evidence="1" id="KW-0808">Transferase</keyword>
<dbReference type="Proteomes" id="UP000391834">
    <property type="component" value="Unassembled WGS sequence"/>
</dbReference>
<dbReference type="InterPro" id="IPR004821">
    <property type="entry name" value="Cyt_trans-like"/>
</dbReference>
<dbReference type="Gene3D" id="3.30.230.120">
    <property type="match status" value="1"/>
</dbReference>
<dbReference type="AlphaFoldDB" id="A0A5M4B285"/>
<keyword evidence="5" id="KW-1185">Reference proteome</keyword>
<gene>
    <name evidence="4" type="ORF">PbJCM13498_26100</name>
</gene>
<dbReference type="GO" id="GO:0042352">
    <property type="term" value="P:GDP-L-fucose salvage"/>
    <property type="evidence" value="ECO:0007669"/>
    <property type="project" value="TreeGrafter"/>
</dbReference>
<keyword evidence="2" id="KW-0418">Kinase</keyword>
<evidence type="ECO:0000313" key="5">
    <source>
        <dbReference type="Proteomes" id="UP000391834"/>
    </source>
</evidence>
<dbReference type="NCBIfam" id="TIGR00125">
    <property type="entry name" value="cyt_tran_rel"/>
    <property type="match status" value="1"/>
</dbReference>
<accession>A0A5M4B285</accession>
<name>A0A5M4B285_9BACT</name>
<proteinExistence type="predicted"/>
<dbReference type="Pfam" id="PF01467">
    <property type="entry name" value="CTP_transf_like"/>
    <property type="match status" value="1"/>
</dbReference>
<dbReference type="Gene3D" id="3.40.50.620">
    <property type="entry name" value="HUPs"/>
    <property type="match status" value="1"/>
</dbReference>
<dbReference type="EMBL" id="BLAX01000001">
    <property type="protein sequence ID" value="GET33747.1"/>
    <property type="molecule type" value="Genomic_DNA"/>
</dbReference>
<dbReference type="PANTHER" id="PTHR32463:SF0">
    <property type="entry name" value="L-FUCOSE KINASE"/>
    <property type="match status" value="1"/>
</dbReference>
<dbReference type="InterPro" id="IPR036554">
    <property type="entry name" value="GHMP_kinase_C_sf"/>
</dbReference>
<evidence type="ECO:0000256" key="1">
    <source>
        <dbReference type="ARBA" id="ARBA00022679"/>
    </source>
</evidence>
<organism evidence="4 5">
    <name type="scientific">Prolixibacter bellariivorans</name>
    <dbReference type="NCBI Taxonomy" id="314319"/>
    <lineage>
        <taxon>Bacteria</taxon>
        <taxon>Pseudomonadati</taxon>
        <taxon>Bacteroidota</taxon>
        <taxon>Bacteroidia</taxon>
        <taxon>Marinilabiliales</taxon>
        <taxon>Prolixibacteraceae</taxon>
        <taxon>Prolixibacter</taxon>
    </lineage>
</organism>
<dbReference type="InterPro" id="IPR014729">
    <property type="entry name" value="Rossmann-like_a/b/a_fold"/>
</dbReference>
<dbReference type="PANTHER" id="PTHR32463">
    <property type="entry name" value="L-FUCOSE KINASE"/>
    <property type="match status" value="1"/>
</dbReference>
<dbReference type="SUPFAM" id="SSF52374">
    <property type="entry name" value="Nucleotidylyl transferase"/>
    <property type="match status" value="1"/>
</dbReference>
<dbReference type="SUPFAM" id="SSF55060">
    <property type="entry name" value="GHMP Kinase, C-terminal domain"/>
    <property type="match status" value="1"/>
</dbReference>
<protein>
    <recommendedName>
        <fullName evidence="3">Cytidyltransferase-like domain-containing protein</fullName>
    </recommendedName>
</protein>
<dbReference type="GO" id="GO:0050201">
    <property type="term" value="F:fucokinase activity"/>
    <property type="evidence" value="ECO:0007669"/>
    <property type="project" value="TreeGrafter"/>
</dbReference>
<evidence type="ECO:0000259" key="3">
    <source>
        <dbReference type="Pfam" id="PF01467"/>
    </source>
</evidence>
<dbReference type="InterPro" id="IPR052203">
    <property type="entry name" value="GHMP_Kinase-Related"/>
</dbReference>
<feature type="domain" description="Cytidyltransferase-like" evidence="3">
    <location>
        <begin position="2"/>
        <end position="123"/>
    </location>
</feature>
<reference evidence="4 5" key="1">
    <citation type="submission" date="2019-10" db="EMBL/GenBank/DDBJ databases">
        <title>Prolixibacter strains distinguished by the presence of nitrate reductase genes were adept at nitrate-dependent anaerobic corrosion of metallic iron and carbon steel.</title>
        <authorList>
            <person name="Iino T."/>
            <person name="Shono N."/>
            <person name="Ito K."/>
            <person name="Nakamura R."/>
            <person name="Sueoka K."/>
            <person name="Harayama S."/>
            <person name="Ohkuma M."/>
        </authorList>
    </citation>
    <scope>NUCLEOTIDE SEQUENCE [LARGE SCALE GENOMIC DNA]</scope>
    <source>
        <strain evidence="4 5">JCM 13498</strain>
    </source>
</reference>
<evidence type="ECO:0000256" key="2">
    <source>
        <dbReference type="ARBA" id="ARBA00022777"/>
    </source>
</evidence>